<sequence>MNPALSDVLINPVLSSAKDKSLSKKKERALKYADLAIQGTNNSSIASKRSVESIYLPKLRKSTEMSFKEYFKYFVPKSVNRSPCINRGYWLRLHAIRSRIDSIAESTNQKIMVLNLGCGFDPLPFQYLDNENPERPTYSERMTFIDIDYTDVLANKLQIIRSTEDLTNILGIENEKSSGRTDTFLSEHYIAMPCDLNDAATFKNVTTNAILADLRDSSIIKIIIAEVSLAYMKSELADEIISICSSFPNSHFIMLEQLLPEGPNEPFGKQMLKHFKKNDSPLQSVETYPTIASQEMRFQKLGFTNVNAGDISQLWGTVDLSMRKQVEAVQPFDELEEFNLFCHHYLLSHATNNDKFEFSPKYKFVGPTAINITDYEVIKNIEFTSLEYDLKRNFGSSIKHDEGNIMYTGGCNPNRISDTLKIDTQKNTFIQLQNHSVLPPARACHTFTRLGDGETAMVIGGRNAPHRAVNDCWFYNLNTNEWQKGPELPEPRFRHSCVATDKNTLLVCGGKTDGQAFLLYDNISETFKPCPVDHPSLKIPLISAAVAFDEKNNRGIIMGGYNSETGMISDSLFVFTYCKGEIEILKQITDPLLKRYGSKAVFIQDSEILVVGGTSSDRLFDSRTSVIIVNIDSAEIKLIEIPESIWASDQSLLLVGHEVQRTSSNEVIVLAGGATCYGFGAVTNASFKLAI</sequence>
<dbReference type="PANTHER" id="PTHR46529">
    <property type="entry name" value="TRNA WYBUTOSINE-SYNTHESIZING PROTEIN 4"/>
    <property type="match status" value="1"/>
</dbReference>
<dbReference type="InterPro" id="IPR006652">
    <property type="entry name" value="Kelch_1"/>
</dbReference>
<dbReference type="SUPFAM" id="SSF50965">
    <property type="entry name" value="Galactose oxidase, central domain"/>
    <property type="match status" value="1"/>
</dbReference>
<dbReference type="PANTHER" id="PTHR46529:SF1">
    <property type="entry name" value="TRNA WYBUTOSINE-SYNTHESIZING PROTEIN 4"/>
    <property type="match status" value="1"/>
</dbReference>
<proteinExistence type="inferred from homology"/>
<evidence type="ECO:0000256" key="5">
    <source>
        <dbReference type="ARBA" id="ARBA00012779"/>
    </source>
</evidence>
<dbReference type="Proteomes" id="UP000005220">
    <property type="component" value="Chromosome 9"/>
</dbReference>
<dbReference type="Gene3D" id="2.120.10.80">
    <property type="entry name" value="Kelch-type beta propeller"/>
    <property type="match status" value="1"/>
</dbReference>
<evidence type="ECO:0000256" key="8">
    <source>
        <dbReference type="ARBA" id="ARBA00022679"/>
    </source>
</evidence>
<evidence type="ECO:0000256" key="2">
    <source>
        <dbReference type="ARBA" id="ARBA00004797"/>
    </source>
</evidence>
<dbReference type="InParanoid" id="H2B0C0"/>
<evidence type="ECO:0000256" key="9">
    <source>
        <dbReference type="ARBA" id="ARBA00022691"/>
    </source>
</evidence>
<dbReference type="GO" id="GO:0008175">
    <property type="term" value="F:tRNA methyltransferase activity"/>
    <property type="evidence" value="ECO:0007669"/>
    <property type="project" value="EnsemblFungi"/>
</dbReference>
<evidence type="ECO:0000256" key="6">
    <source>
        <dbReference type="ARBA" id="ARBA00018045"/>
    </source>
</evidence>
<keyword evidence="10" id="KW-0819">tRNA processing</keyword>
<dbReference type="InterPro" id="IPR015915">
    <property type="entry name" value="Kelch-typ_b-propeller"/>
</dbReference>
<name>H2B0C0_KAZAF</name>
<evidence type="ECO:0000256" key="7">
    <source>
        <dbReference type="ARBA" id="ARBA00022603"/>
    </source>
</evidence>
<dbReference type="GO" id="GO:0031591">
    <property type="term" value="P:wybutosine biosynthetic process"/>
    <property type="evidence" value="ECO:0007669"/>
    <property type="project" value="EnsemblFungi"/>
</dbReference>
<comment type="pathway">
    <text evidence="2">tRNA modification; wybutosine-tRNA(Phe) biosynthesis.</text>
</comment>
<evidence type="ECO:0000256" key="13">
    <source>
        <dbReference type="ARBA" id="ARBA00049250"/>
    </source>
</evidence>
<keyword evidence="8" id="KW-0808">Transferase</keyword>
<dbReference type="HOGENOM" id="CLU_002761_0_0_1"/>
<dbReference type="eggNOG" id="KOG2918">
    <property type="taxonomic scope" value="Eukaryota"/>
</dbReference>
<evidence type="ECO:0000256" key="11">
    <source>
        <dbReference type="ARBA" id="ARBA00029750"/>
    </source>
</evidence>
<dbReference type="EC" id="2.1.1.290" evidence="5"/>
<evidence type="ECO:0000313" key="15">
    <source>
        <dbReference type="Proteomes" id="UP000005220"/>
    </source>
</evidence>
<dbReference type="InterPro" id="IPR011043">
    <property type="entry name" value="Gal_Oxase/kelch_b-propeller"/>
</dbReference>
<dbReference type="InterPro" id="IPR007213">
    <property type="entry name" value="Ppm1/Ppm2/Tcmp"/>
</dbReference>
<dbReference type="Gene3D" id="3.40.50.150">
    <property type="entry name" value="Vaccinia Virus protein VP39"/>
    <property type="match status" value="1"/>
</dbReference>
<evidence type="ECO:0000256" key="4">
    <source>
        <dbReference type="ARBA" id="ARBA00012155"/>
    </source>
</evidence>
<gene>
    <name evidence="14" type="primary">KAFR0I02910</name>
    <name evidence="14" type="ORF">KAFR_0I02910</name>
</gene>
<evidence type="ECO:0000256" key="1">
    <source>
        <dbReference type="ARBA" id="ARBA00001806"/>
    </source>
</evidence>
<dbReference type="EMBL" id="HE650829">
    <property type="protein sequence ID" value="CCF60070.1"/>
    <property type="molecule type" value="Genomic_DNA"/>
</dbReference>
<dbReference type="GO" id="GO:0030488">
    <property type="term" value="P:tRNA methylation"/>
    <property type="evidence" value="ECO:0007669"/>
    <property type="project" value="EnsemblFungi"/>
</dbReference>
<dbReference type="SMART" id="SM00612">
    <property type="entry name" value="Kelch"/>
    <property type="match status" value="1"/>
</dbReference>
<evidence type="ECO:0000313" key="14">
    <source>
        <dbReference type="EMBL" id="CCF60070.1"/>
    </source>
</evidence>
<dbReference type="SUPFAM" id="SSF53335">
    <property type="entry name" value="S-adenosyl-L-methionine-dependent methyltransferases"/>
    <property type="match status" value="1"/>
</dbReference>
<comment type="catalytic activity">
    <reaction evidence="1">
        <text>7-[(3S)-3-amino-3-carboxypropyl]wyosine(37) in tRNA(Phe) + S-adenosyl-L-methionine = 7-[(3S)-(3-amino-3-methoxycarbonyl)propyl]wyosine(37) in tRNA(Phe) + S-adenosyl-L-homocysteine</text>
        <dbReference type="Rhea" id="RHEA:36903"/>
        <dbReference type="Rhea" id="RHEA-COMP:10379"/>
        <dbReference type="Rhea" id="RHEA-COMP:11844"/>
        <dbReference type="ChEBI" id="CHEBI:57856"/>
        <dbReference type="ChEBI" id="CHEBI:59789"/>
        <dbReference type="ChEBI" id="CHEBI:73543"/>
        <dbReference type="ChEBI" id="CHEBI:74275"/>
        <dbReference type="EC" id="2.1.1.290"/>
    </reaction>
</comment>
<comment type="catalytic activity">
    <reaction evidence="13">
        <text>7-[(3S)-(3-amino-3-methoxycarbonyl)propyl]wyosine(37) in tRNA(Phe) + S-adenosyl-L-methionine + CO2 = wybutosine(37) in tRNA(Phe) + S-adenosyl-L-homocysteine + 2 H(+)</text>
        <dbReference type="Rhea" id="RHEA:37119"/>
        <dbReference type="Rhea" id="RHEA-COMP:11844"/>
        <dbReference type="Rhea" id="RHEA-COMP:11847"/>
        <dbReference type="ChEBI" id="CHEBI:15378"/>
        <dbReference type="ChEBI" id="CHEBI:16526"/>
        <dbReference type="ChEBI" id="CHEBI:57856"/>
        <dbReference type="ChEBI" id="CHEBI:59789"/>
        <dbReference type="ChEBI" id="CHEBI:73544"/>
        <dbReference type="ChEBI" id="CHEBI:74275"/>
        <dbReference type="EC" id="2.3.1.231"/>
    </reaction>
</comment>
<dbReference type="GeneID" id="13883705"/>
<dbReference type="RefSeq" id="XP_003959205.1">
    <property type="nucleotide sequence ID" value="XM_003959156.1"/>
</dbReference>
<dbReference type="AlphaFoldDB" id="H2B0C0"/>
<dbReference type="UniPathway" id="UPA00375"/>
<evidence type="ECO:0000256" key="10">
    <source>
        <dbReference type="ARBA" id="ARBA00022694"/>
    </source>
</evidence>
<dbReference type="KEGG" id="kaf:KAFR_0I02910"/>
<evidence type="ECO:0000256" key="3">
    <source>
        <dbReference type="ARBA" id="ARBA00010703"/>
    </source>
</evidence>
<dbReference type="InterPro" id="IPR029063">
    <property type="entry name" value="SAM-dependent_MTases_sf"/>
</dbReference>
<organism evidence="14 15">
    <name type="scientific">Kazachstania africana (strain ATCC 22294 / BCRC 22015 / CBS 2517 / CECT 1963 / NBRC 1671 / NRRL Y-8276)</name>
    <name type="common">Yeast</name>
    <name type="synonym">Kluyveromyces africanus</name>
    <dbReference type="NCBI Taxonomy" id="1071382"/>
    <lineage>
        <taxon>Eukaryota</taxon>
        <taxon>Fungi</taxon>
        <taxon>Dikarya</taxon>
        <taxon>Ascomycota</taxon>
        <taxon>Saccharomycotina</taxon>
        <taxon>Saccharomycetes</taxon>
        <taxon>Saccharomycetales</taxon>
        <taxon>Saccharomycetaceae</taxon>
        <taxon>Kazachstania</taxon>
    </lineage>
</organism>
<keyword evidence="7" id="KW-0489">Methyltransferase</keyword>
<keyword evidence="15" id="KW-1185">Reference proteome</keyword>
<dbReference type="STRING" id="1071382.H2B0C0"/>
<dbReference type="Pfam" id="PF04072">
    <property type="entry name" value="LCM"/>
    <property type="match status" value="1"/>
</dbReference>
<reference evidence="14 15" key="1">
    <citation type="journal article" date="2011" name="Proc. Natl. Acad. Sci. U.S.A.">
        <title>Evolutionary erosion of yeast sex chromosomes by mating-type switching accidents.</title>
        <authorList>
            <person name="Gordon J.L."/>
            <person name="Armisen D."/>
            <person name="Proux-Wera E."/>
            <person name="Oheigeartaigh S.S."/>
            <person name="Byrne K.P."/>
            <person name="Wolfe K.H."/>
        </authorList>
    </citation>
    <scope>NUCLEOTIDE SEQUENCE [LARGE SCALE GENOMIC DNA]</scope>
    <source>
        <strain evidence="15">ATCC 22294 / BCRC 22015 / CBS 2517 / CECT 1963 / NBRC 1671 / NRRL Y-8276</strain>
    </source>
</reference>
<dbReference type="FunCoup" id="H2B0C0">
    <property type="interactions" value="126"/>
</dbReference>
<dbReference type="Pfam" id="PF13418">
    <property type="entry name" value="Beta-prop_TYW4"/>
    <property type="match status" value="1"/>
</dbReference>
<dbReference type="OrthoDB" id="47172at2759"/>
<dbReference type="EC" id="2.3.1.231" evidence="4"/>
<keyword evidence="9" id="KW-0949">S-adenosyl-L-methionine</keyword>
<protein>
    <recommendedName>
        <fullName evidence="6">tRNA wybutosine-synthesizing protein 4</fullName>
        <ecNumber evidence="5">2.1.1.290</ecNumber>
        <ecNumber evidence="4">2.3.1.231</ecNumber>
    </recommendedName>
    <alternativeName>
        <fullName evidence="12">tRNA(Phe) (7-(3-amino-3-(methoxycarbonyl)propyl)wyosine(37)-N)-methoxycarbonyltransferase</fullName>
    </alternativeName>
    <alternativeName>
        <fullName evidence="11">tRNA(Phe) (7-(3-amino-3-carboxypropyl)wyosine(37)-O)-methyltransferase</fullName>
    </alternativeName>
</protein>
<comment type="similarity">
    <text evidence="3">Belongs to the methyltransferase superfamily. LCMT family.</text>
</comment>
<evidence type="ECO:0000256" key="12">
    <source>
        <dbReference type="ARBA" id="ARBA00030847"/>
    </source>
</evidence>
<accession>H2B0C0</accession>